<keyword evidence="1" id="KW-0732">Signal</keyword>
<dbReference type="Pfam" id="PF20101">
    <property type="entry name" value="DUF6491"/>
    <property type="match status" value="1"/>
</dbReference>
<evidence type="ECO:0000313" key="2">
    <source>
        <dbReference type="EMBL" id="MDQ0465040.1"/>
    </source>
</evidence>
<feature type="chain" id="PRO_5046588679" evidence="1">
    <location>
        <begin position="23"/>
        <end position="132"/>
    </location>
</feature>
<sequence>MTKTLFITLAVTALAGTAGLGAAGASPAAAKPTRSCFFVDQVNSWRQAGDESVLVKVGANQIYRLDLFGPCHDLDTNFTIGLEARGGGSSICDGLDATIIAHSPIGPMRCPVTKVTRLTPEEIAALPKRDIP</sequence>
<comment type="caution">
    <text evidence="2">The sequence shown here is derived from an EMBL/GenBank/DDBJ whole genome shotgun (WGS) entry which is preliminary data.</text>
</comment>
<name>A0ABU0ISR6_9CAUL</name>
<dbReference type="Proteomes" id="UP001228905">
    <property type="component" value="Unassembled WGS sequence"/>
</dbReference>
<gene>
    <name evidence="2" type="ORF">QO010_002824</name>
</gene>
<feature type="signal peptide" evidence="1">
    <location>
        <begin position="1"/>
        <end position="22"/>
    </location>
</feature>
<proteinExistence type="predicted"/>
<evidence type="ECO:0000313" key="3">
    <source>
        <dbReference type="Proteomes" id="UP001228905"/>
    </source>
</evidence>
<reference evidence="2 3" key="1">
    <citation type="submission" date="2023-07" db="EMBL/GenBank/DDBJ databases">
        <title>Genomic Encyclopedia of Type Strains, Phase IV (KMG-IV): sequencing the most valuable type-strain genomes for metagenomic binning, comparative biology and taxonomic classification.</title>
        <authorList>
            <person name="Goeker M."/>
        </authorList>
    </citation>
    <scope>NUCLEOTIDE SEQUENCE [LARGE SCALE GENOMIC DNA]</scope>
    <source>
        <strain evidence="2 3">DSM 18695</strain>
    </source>
</reference>
<keyword evidence="3" id="KW-1185">Reference proteome</keyword>
<accession>A0ABU0ISR6</accession>
<dbReference type="EMBL" id="JAUSVS010000005">
    <property type="protein sequence ID" value="MDQ0465040.1"/>
    <property type="molecule type" value="Genomic_DNA"/>
</dbReference>
<dbReference type="InterPro" id="IPR045500">
    <property type="entry name" value="DUF6491"/>
</dbReference>
<organism evidence="2 3">
    <name type="scientific">Caulobacter ginsengisoli</name>
    <dbReference type="NCBI Taxonomy" id="400775"/>
    <lineage>
        <taxon>Bacteria</taxon>
        <taxon>Pseudomonadati</taxon>
        <taxon>Pseudomonadota</taxon>
        <taxon>Alphaproteobacteria</taxon>
        <taxon>Caulobacterales</taxon>
        <taxon>Caulobacteraceae</taxon>
        <taxon>Caulobacter</taxon>
    </lineage>
</organism>
<dbReference type="RefSeq" id="WP_307350125.1">
    <property type="nucleotide sequence ID" value="NZ_JAUSVS010000005.1"/>
</dbReference>
<evidence type="ECO:0000256" key="1">
    <source>
        <dbReference type="SAM" id="SignalP"/>
    </source>
</evidence>
<protein>
    <submittedName>
        <fullName evidence="2">Uncharacterized protein</fullName>
    </submittedName>
</protein>